<feature type="domain" description="Reverse transcriptase" evidence="1">
    <location>
        <begin position="1"/>
        <end position="72"/>
    </location>
</feature>
<dbReference type="InterPro" id="IPR000477">
    <property type="entry name" value="RT_dom"/>
</dbReference>
<name>A0A0B1S7M2_OESDE</name>
<evidence type="ECO:0000313" key="2">
    <source>
        <dbReference type="EMBL" id="KHJ81308.1"/>
    </source>
</evidence>
<evidence type="ECO:0000313" key="3">
    <source>
        <dbReference type="Proteomes" id="UP000053660"/>
    </source>
</evidence>
<dbReference type="AlphaFoldDB" id="A0A0B1S7M2"/>
<reference evidence="2 3" key="1">
    <citation type="submission" date="2014-03" db="EMBL/GenBank/DDBJ databases">
        <title>Draft genome of the hookworm Oesophagostomum dentatum.</title>
        <authorList>
            <person name="Mitreva M."/>
        </authorList>
    </citation>
    <scope>NUCLEOTIDE SEQUENCE [LARGE SCALE GENOMIC DNA]</scope>
    <source>
        <strain evidence="2 3">OD-Hann</strain>
    </source>
</reference>
<dbReference type="Pfam" id="PF00078">
    <property type="entry name" value="RVT_1"/>
    <property type="match status" value="1"/>
</dbReference>
<protein>
    <recommendedName>
        <fullName evidence="1">Reverse transcriptase domain-containing protein</fullName>
    </recommendedName>
</protein>
<dbReference type="PROSITE" id="PS50878">
    <property type="entry name" value="RT_POL"/>
    <property type="match status" value="1"/>
</dbReference>
<organism evidence="2 3">
    <name type="scientific">Oesophagostomum dentatum</name>
    <name type="common">Nodular worm</name>
    <dbReference type="NCBI Taxonomy" id="61180"/>
    <lineage>
        <taxon>Eukaryota</taxon>
        <taxon>Metazoa</taxon>
        <taxon>Ecdysozoa</taxon>
        <taxon>Nematoda</taxon>
        <taxon>Chromadorea</taxon>
        <taxon>Rhabditida</taxon>
        <taxon>Rhabditina</taxon>
        <taxon>Rhabditomorpha</taxon>
        <taxon>Strongyloidea</taxon>
        <taxon>Strongylidae</taxon>
        <taxon>Oesophagostomum</taxon>
    </lineage>
</organism>
<sequence>MKSLDWKDYGIQADGKNITNLRFADDVVLCAKGHEETERMLNNLSETNELIGLELNMEKTKYIKNVCAYQER</sequence>
<proteinExistence type="predicted"/>
<dbReference type="PANTHER" id="PTHR47027:SF20">
    <property type="entry name" value="REVERSE TRANSCRIPTASE-LIKE PROTEIN WITH RNA-DIRECTED DNA POLYMERASE DOMAIN"/>
    <property type="match status" value="1"/>
</dbReference>
<accession>A0A0B1S7M2</accession>
<keyword evidence="3" id="KW-1185">Reference proteome</keyword>
<dbReference type="Proteomes" id="UP000053660">
    <property type="component" value="Unassembled WGS sequence"/>
</dbReference>
<dbReference type="OrthoDB" id="5838129at2759"/>
<evidence type="ECO:0000259" key="1">
    <source>
        <dbReference type="PROSITE" id="PS50878"/>
    </source>
</evidence>
<dbReference type="PANTHER" id="PTHR47027">
    <property type="entry name" value="REVERSE TRANSCRIPTASE DOMAIN-CONTAINING PROTEIN"/>
    <property type="match status" value="1"/>
</dbReference>
<dbReference type="EMBL" id="KN591315">
    <property type="protein sequence ID" value="KHJ81308.1"/>
    <property type="molecule type" value="Genomic_DNA"/>
</dbReference>
<gene>
    <name evidence="2" type="ORF">OESDEN_19006</name>
</gene>